<dbReference type="EMBL" id="KP238322">
    <property type="protein sequence ID" value="AKC34859.1"/>
    <property type="molecule type" value="Genomic_DNA"/>
</dbReference>
<keyword evidence="2" id="KW-1185">Reference proteome</keyword>
<sequence length="55" mass="6387">MAKVMVNGKLLGETKLPFKELRKVARLHGWNYQSWEEGTVIDIETRDTAVWSKIL</sequence>
<dbReference type="KEGG" id="vg:25396039"/>
<name>A0A0K0MGG8_9ADEN</name>
<evidence type="ECO:0000313" key="1">
    <source>
        <dbReference type="EMBL" id="AKC34859.1"/>
    </source>
</evidence>
<reference evidence="1 2" key="1">
    <citation type="journal article" date="2015" name="Virology">
        <title>Characterization of a novel adenovirus isolated from a skunk.</title>
        <authorList>
            <person name="Kozak R.A."/>
            <person name="Ackford J.G."/>
            <person name="Slaine P."/>
            <person name="Li A."/>
            <person name="Carman S."/>
            <person name="Campbell D."/>
            <person name="Welch M.K."/>
            <person name="Kropinski A.M."/>
            <person name="Nagy E."/>
        </authorList>
    </citation>
    <scope>NUCLEOTIDE SEQUENCE [LARGE SCALE GENOMIC DNA]</scope>
    <source>
        <strain evidence="1">SkAdV-PB1</strain>
    </source>
</reference>
<dbReference type="GeneID" id="25396039"/>
<organism evidence="1 2">
    <name type="scientific">Skunk adenovirus 1</name>
    <dbReference type="NCBI Taxonomy" id="2698728"/>
    <lineage>
        <taxon>Viruses</taxon>
        <taxon>Varidnaviria</taxon>
        <taxon>Bamfordvirae</taxon>
        <taxon>Preplasmiviricota</taxon>
        <taxon>Polisuviricotina</taxon>
        <taxon>Pharingeaviricetes</taxon>
        <taxon>Rowavirales</taxon>
        <taxon>Adenoviridae</taxon>
        <taxon>Mastadenovirus</taxon>
        <taxon>Mastadenovirus trianonense</taxon>
        <taxon>Skunk mastadenovirus A</taxon>
    </lineage>
</organism>
<proteinExistence type="predicted"/>
<gene>
    <name evidence="1" type="primary">23</name>
</gene>
<accession>A0A0K0MGG8</accession>
<dbReference type="Proteomes" id="UP000162613">
    <property type="component" value="Segment"/>
</dbReference>
<dbReference type="OrthoDB" id="27262at10239"/>
<protein>
    <submittedName>
        <fullName evidence="1">U-exon</fullName>
    </submittedName>
</protein>
<dbReference type="RefSeq" id="YP_009162605.1">
    <property type="nucleotide sequence ID" value="NC_027708.1"/>
</dbReference>
<evidence type="ECO:0000313" key="2">
    <source>
        <dbReference type="Proteomes" id="UP000162613"/>
    </source>
</evidence>